<dbReference type="CDD" id="cd03363">
    <property type="entry name" value="TOPRIM_TopoIA_TopoI"/>
    <property type="match status" value="1"/>
</dbReference>
<gene>
    <name evidence="8" type="primary">topA</name>
    <name evidence="12" type="ORF">UY77_C0008G0012</name>
</gene>
<dbReference type="SUPFAM" id="SSF56712">
    <property type="entry name" value="Prokaryotic type I DNA topoisomerase"/>
    <property type="match status" value="1"/>
</dbReference>
<dbReference type="InterPro" id="IPR013497">
    <property type="entry name" value="Topo_IA_cen"/>
</dbReference>
<keyword evidence="5 8" id="KW-0799">Topoisomerase</keyword>
<feature type="site" description="Interaction with DNA" evidence="8">
    <location>
        <position position="481"/>
    </location>
</feature>
<dbReference type="PANTHER" id="PTHR42785:SF1">
    <property type="entry name" value="DNA TOPOISOMERASE"/>
    <property type="match status" value="1"/>
</dbReference>
<dbReference type="InterPro" id="IPR025589">
    <property type="entry name" value="Toprim_C_rpt"/>
</dbReference>
<keyword evidence="4" id="KW-0460">Magnesium</keyword>
<dbReference type="InterPro" id="IPR006171">
    <property type="entry name" value="TOPRIM_dom"/>
</dbReference>
<feature type="site" description="Interaction with DNA" evidence="8">
    <location>
        <position position="143"/>
    </location>
</feature>
<dbReference type="InterPro" id="IPR000380">
    <property type="entry name" value="Topo_IA"/>
</dbReference>
<comment type="caution">
    <text evidence="12">The sequence shown here is derived from an EMBL/GenBank/DDBJ whole genome shotgun (WGS) entry which is preliminary data.</text>
</comment>
<dbReference type="HAMAP" id="MF_00952">
    <property type="entry name" value="Topoisom_1_prok"/>
    <property type="match status" value="1"/>
</dbReference>
<evidence type="ECO:0000256" key="7">
    <source>
        <dbReference type="ARBA" id="ARBA00023235"/>
    </source>
</evidence>
<feature type="site" description="Interaction with DNA" evidence="8">
    <location>
        <position position="298"/>
    </location>
</feature>
<evidence type="ECO:0000256" key="6">
    <source>
        <dbReference type="ARBA" id="ARBA00023125"/>
    </source>
</evidence>
<feature type="site" description="Interaction with DNA" evidence="8">
    <location>
        <position position="144"/>
    </location>
</feature>
<dbReference type="SMART" id="SM00437">
    <property type="entry name" value="TOP1Ac"/>
    <property type="match status" value="1"/>
</dbReference>
<feature type="site" description="Interaction with DNA" evidence="8">
    <location>
        <position position="159"/>
    </location>
</feature>
<dbReference type="InterPro" id="IPR005733">
    <property type="entry name" value="TopoI_bac-type"/>
</dbReference>
<dbReference type="PROSITE" id="PS50880">
    <property type="entry name" value="TOPRIM"/>
    <property type="match status" value="1"/>
</dbReference>
<dbReference type="NCBIfam" id="TIGR01051">
    <property type="entry name" value="topA_bact"/>
    <property type="match status" value="1"/>
</dbReference>
<feature type="domain" description="Toprim" evidence="10">
    <location>
        <begin position="7"/>
        <end position="117"/>
    </location>
</feature>
<dbReference type="GO" id="GO:0003917">
    <property type="term" value="F:DNA topoisomerase type I (single strand cut, ATP-independent) activity"/>
    <property type="evidence" value="ECO:0007669"/>
    <property type="project" value="UniProtKB-UniRule"/>
</dbReference>
<dbReference type="Gene3D" id="1.10.460.10">
    <property type="entry name" value="Topoisomerase I, domain 2"/>
    <property type="match status" value="1"/>
</dbReference>
<feature type="compositionally biased region" description="Basic residues" evidence="9">
    <location>
        <begin position="761"/>
        <end position="772"/>
    </location>
</feature>
<proteinExistence type="inferred from homology"/>
<dbReference type="Gene3D" id="2.70.20.10">
    <property type="entry name" value="Topoisomerase I, domain 3"/>
    <property type="match status" value="1"/>
</dbReference>
<dbReference type="Pfam" id="PF01131">
    <property type="entry name" value="Topoisom_bac"/>
    <property type="match status" value="1"/>
</dbReference>
<dbReference type="Gene3D" id="1.10.290.10">
    <property type="entry name" value="Topoisomerase I, domain 4"/>
    <property type="match status" value="1"/>
</dbReference>
<feature type="region of interest" description="Disordered" evidence="9">
    <location>
        <begin position="759"/>
        <end position="778"/>
    </location>
</feature>
<evidence type="ECO:0000259" key="11">
    <source>
        <dbReference type="PROSITE" id="PS52039"/>
    </source>
</evidence>
<dbReference type="CDD" id="cd00186">
    <property type="entry name" value="TOP1Ac"/>
    <property type="match status" value="1"/>
</dbReference>
<dbReference type="SMART" id="SM00436">
    <property type="entry name" value="TOP1Bc"/>
    <property type="match status" value="1"/>
</dbReference>
<dbReference type="AlphaFoldDB" id="A0A0G1XQ44"/>
<accession>A0A0G1XQ44</accession>
<dbReference type="Gene3D" id="3.40.50.140">
    <property type="match status" value="1"/>
</dbReference>
<dbReference type="GO" id="GO:0046872">
    <property type="term" value="F:metal ion binding"/>
    <property type="evidence" value="ECO:0007669"/>
    <property type="project" value="UniProtKB-KW"/>
</dbReference>
<protein>
    <recommendedName>
        <fullName evidence="8">DNA topoisomerase 1</fullName>
        <ecNumber evidence="8">5.6.2.1</ecNumber>
    </recommendedName>
    <alternativeName>
        <fullName evidence="8">DNA topoisomerase I</fullName>
    </alternativeName>
</protein>
<evidence type="ECO:0000256" key="4">
    <source>
        <dbReference type="ARBA" id="ARBA00022842"/>
    </source>
</evidence>
<dbReference type="InterPro" id="IPR003602">
    <property type="entry name" value="Topo_IA_DNA-bd_dom"/>
</dbReference>
<reference evidence="12 13" key="1">
    <citation type="journal article" date="2015" name="Nature">
        <title>rRNA introns, odd ribosomes, and small enigmatic genomes across a large radiation of phyla.</title>
        <authorList>
            <person name="Brown C.T."/>
            <person name="Hug L.A."/>
            <person name="Thomas B.C."/>
            <person name="Sharon I."/>
            <person name="Castelle C.J."/>
            <person name="Singh A."/>
            <person name="Wilkins M.J."/>
            <person name="Williams K.H."/>
            <person name="Banfield J.F."/>
        </authorList>
    </citation>
    <scope>NUCLEOTIDE SEQUENCE [LARGE SCALE GENOMIC DNA]</scope>
</reference>
<feature type="site" description="Interaction with DNA" evidence="8">
    <location>
        <position position="37"/>
    </location>
</feature>
<keyword evidence="7 8" id="KW-0413">Isomerase</keyword>
<dbReference type="InterPro" id="IPR023405">
    <property type="entry name" value="Topo_IA_core_domain"/>
</dbReference>
<keyword evidence="6 8" id="KW-0238">DNA-binding</keyword>
<dbReference type="SMART" id="SM00493">
    <property type="entry name" value="TOPRIM"/>
    <property type="match status" value="1"/>
</dbReference>
<comment type="catalytic activity">
    <reaction evidence="1 8">
        <text>ATP-independent breakage of single-stranded DNA, followed by passage and rejoining.</text>
        <dbReference type="EC" id="5.6.2.1"/>
    </reaction>
</comment>
<feature type="domain" description="Topo IA-type catalytic" evidence="11">
    <location>
        <begin position="133"/>
        <end position="551"/>
    </location>
</feature>
<dbReference type="PRINTS" id="PR00417">
    <property type="entry name" value="PRTPISMRASEI"/>
</dbReference>
<dbReference type="InterPro" id="IPR013824">
    <property type="entry name" value="Topo_IA_cen_sub1"/>
</dbReference>
<dbReference type="PANTHER" id="PTHR42785">
    <property type="entry name" value="DNA TOPOISOMERASE, TYPE IA, CORE"/>
    <property type="match status" value="1"/>
</dbReference>
<evidence type="ECO:0000256" key="1">
    <source>
        <dbReference type="ARBA" id="ARBA00000213"/>
    </source>
</evidence>
<keyword evidence="3" id="KW-0479">Metal-binding</keyword>
<dbReference type="GO" id="GO:0006265">
    <property type="term" value="P:DNA topological change"/>
    <property type="evidence" value="ECO:0007669"/>
    <property type="project" value="UniProtKB-UniRule"/>
</dbReference>
<dbReference type="Pfam" id="PF01751">
    <property type="entry name" value="Toprim"/>
    <property type="match status" value="1"/>
</dbReference>
<evidence type="ECO:0000256" key="2">
    <source>
        <dbReference type="ARBA" id="ARBA00009446"/>
    </source>
</evidence>
<evidence type="ECO:0000256" key="3">
    <source>
        <dbReference type="ARBA" id="ARBA00022723"/>
    </source>
</evidence>
<organism evidence="12 13">
    <name type="scientific">Candidatus Uhrbacteria bacterium GW2011_GWA2_53_10</name>
    <dbReference type="NCBI Taxonomy" id="1618980"/>
    <lineage>
        <taxon>Bacteria</taxon>
        <taxon>Candidatus Uhriibacteriota</taxon>
    </lineage>
</organism>
<dbReference type="GO" id="GO:0003677">
    <property type="term" value="F:DNA binding"/>
    <property type="evidence" value="ECO:0007669"/>
    <property type="project" value="UniProtKB-KW"/>
</dbReference>
<evidence type="ECO:0000313" key="12">
    <source>
        <dbReference type="EMBL" id="KKW32995.1"/>
    </source>
</evidence>
<feature type="site" description="Interaction with DNA" evidence="8">
    <location>
        <position position="147"/>
    </location>
</feature>
<name>A0A0G1XQ44_9BACT</name>
<dbReference type="InterPro" id="IPR034149">
    <property type="entry name" value="TOPRIM_TopoI"/>
</dbReference>
<feature type="active site" description="O-(5'-phospho-DNA)-tyrosine intermediate" evidence="8">
    <location>
        <position position="296"/>
    </location>
</feature>
<evidence type="ECO:0000259" key="10">
    <source>
        <dbReference type="PROSITE" id="PS50880"/>
    </source>
</evidence>
<evidence type="ECO:0000256" key="5">
    <source>
        <dbReference type="ARBA" id="ARBA00023029"/>
    </source>
</evidence>
<dbReference type="EMBL" id="LCRI01000008">
    <property type="protein sequence ID" value="KKW32995.1"/>
    <property type="molecule type" value="Genomic_DNA"/>
</dbReference>
<evidence type="ECO:0000256" key="8">
    <source>
        <dbReference type="HAMAP-Rule" id="MF_00952"/>
    </source>
</evidence>
<dbReference type="Pfam" id="PF13368">
    <property type="entry name" value="Toprim_C_rpt"/>
    <property type="match status" value="3"/>
</dbReference>
<sequence>MIEHMSKPLIIVESPTKAKTITKFLGKDYQVLSSFGHIRDLPKSKIGVDPAYDFSPTYVVPPEKKKHVTELKTAAKGASEVMLATDADREGEAIAWHIAEILGLDEEKAKRITFHEITHKAITEALEHPRTLSMDLVNAQQARRILDRLVGYELSPLLWQKVRRGLSAGRVQSVALRLVVERERERQAFKAEEYWTIDALFTKEGKDVEAKLVVADGKKLEKLDINNAELANRLAAELRAATFTIANIEHKLMARTAPAPFTTSALQIEGNHKLGFSAKQTMMLAQSLYETGRITYMRTDSVNISEAFLSETQAFIRNTFGDAYATGPKRYTTKSKGAQEAHEAIRPTHADATPESLKDELEVREWKLYDLIWRRTVASQLPPAQLERTSVDIAAKNHVLRATGNMVRFDGYMKVYRSTQEKILPKLEKGEALPLKELHANQHFTEPPPRYSDATLVKILEEHGIGRPSTYAPTISTIIDRGYVERDEQKKLFPTETAMIVTDLLKEHFPSIVDYEFTATMEKSLDNIAEGKQEWVPMLKSFYGPFHANIVEKTKHLKREDILKERVIGDDPKTGLSVIVRSGRFGPFVQLGEWSEEDKKAKKNKPRSASLEKNMNMDTVTLEEAMKLMELPKVLGTTDAGDEIIVAVGRFGPYISAKSALGGSGGKAHTVSIPATISPHTVTLEDAKRLLVEGAERRQAMMTPLLELGEDPTSKQPILVKQGRFGPYVTDGKTNASVPKKIDPTMLTREEAIQILEKKRAAPKRNWKRKAKTEKTDA</sequence>
<dbReference type="InterPro" id="IPR003601">
    <property type="entry name" value="Topo_IA_2"/>
</dbReference>
<evidence type="ECO:0000256" key="9">
    <source>
        <dbReference type="SAM" id="MobiDB-lite"/>
    </source>
</evidence>
<dbReference type="PROSITE" id="PS00396">
    <property type="entry name" value="TOPO_IA_1"/>
    <property type="match status" value="1"/>
</dbReference>
<dbReference type="PROSITE" id="PS52039">
    <property type="entry name" value="TOPO_IA_2"/>
    <property type="match status" value="1"/>
</dbReference>
<dbReference type="Proteomes" id="UP000034711">
    <property type="component" value="Unassembled WGS sequence"/>
</dbReference>
<comment type="subunit">
    <text evidence="8">Monomer.</text>
</comment>
<dbReference type="EC" id="5.6.2.1" evidence="8"/>
<feature type="region of interest" description="Interaction with DNA" evidence="8">
    <location>
        <begin position="167"/>
        <end position="172"/>
    </location>
</feature>
<dbReference type="PATRIC" id="fig|1618980.3.peg.189"/>
<evidence type="ECO:0000313" key="13">
    <source>
        <dbReference type="Proteomes" id="UP000034711"/>
    </source>
</evidence>
<feature type="site" description="Interaction with DNA" evidence="8">
    <location>
        <position position="152"/>
    </location>
</feature>
<dbReference type="InterPro" id="IPR013826">
    <property type="entry name" value="Topo_IA_cen_sub3"/>
</dbReference>
<comment type="function">
    <text evidence="8">Releases the supercoiling and torsional tension of DNA, which is introduced during the DNA replication and transcription, by transiently cleaving and rejoining one strand of the DNA duplex. Introduces a single-strand break via transesterification at a target site in duplex DNA. The scissile phosphodiester is attacked by the catalytic tyrosine of the enzyme, resulting in the formation of a DNA-(5'-phosphotyrosyl)-enzyme intermediate and the expulsion of a 3'-OH DNA strand. The free DNA strand then undergoes passage around the unbroken strand, thus removing DNA supercoils. Finally, in the religation step, the DNA 3'-OH attacks the covalent intermediate to expel the active-site tyrosine and restore the DNA phosphodiester backbone.</text>
</comment>
<comment type="similarity">
    <text evidence="2 8">Belongs to the type IA topoisomerase family.</text>
</comment>
<dbReference type="InterPro" id="IPR028612">
    <property type="entry name" value="Topoisom_1_IA"/>
</dbReference>
<dbReference type="InterPro" id="IPR013825">
    <property type="entry name" value="Topo_IA_cen_sub2"/>
</dbReference>
<dbReference type="InterPro" id="IPR023406">
    <property type="entry name" value="Topo_IA_AS"/>
</dbReference>